<feature type="region of interest" description="Disordered" evidence="1">
    <location>
        <begin position="1"/>
        <end position="28"/>
    </location>
</feature>
<dbReference type="SUPFAM" id="SSF51197">
    <property type="entry name" value="Clavaminate synthase-like"/>
    <property type="match status" value="1"/>
</dbReference>
<feature type="compositionally biased region" description="Basic residues" evidence="1">
    <location>
        <begin position="1"/>
        <end position="10"/>
    </location>
</feature>
<accession>A0A8K0H8N6</accession>
<evidence type="ECO:0000256" key="1">
    <source>
        <dbReference type="SAM" id="MobiDB-lite"/>
    </source>
</evidence>
<dbReference type="OrthoDB" id="1523082at2759"/>
<comment type="caution">
    <text evidence="2">The sequence shown here is derived from an EMBL/GenBank/DDBJ whole genome shotgun (WGS) entry which is preliminary data.</text>
</comment>
<reference evidence="2" key="1">
    <citation type="submission" date="2020-03" db="EMBL/GenBank/DDBJ databases">
        <title>A high-quality chromosome-level genome assembly of a woody plant with both climbing and erect habits, Rhamnella rubrinervis.</title>
        <authorList>
            <person name="Lu Z."/>
            <person name="Yang Y."/>
            <person name="Zhu X."/>
            <person name="Sun Y."/>
        </authorList>
    </citation>
    <scope>NUCLEOTIDE SEQUENCE</scope>
    <source>
        <strain evidence="2">BYM</strain>
        <tissue evidence="2">Leaf</tissue>
    </source>
</reference>
<evidence type="ECO:0008006" key="4">
    <source>
        <dbReference type="Google" id="ProtNLM"/>
    </source>
</evidence>
<evidence type="ECO:0000313" key="2">
    <source>
        <dbReference type="EMBL" id="KAF3447977.1"/>
    </source>
</evidence>
<dbReference type="EMBL" id="VOIH02000004">
    <property type="protein sequence ID" value="KAF3447977.1"/>
    <property type="molecule type" value="Genomic_DNA"/>
</dbReference>
<name>A0A8K0H8N6_9ROSA</name>
<organism evidence="2 3">
    <name type="scientific">Rhamnella rubrinervis</name>
    <dbReference type="NCBI Taxonomy" id="2594499"/>
    <lineage>
        <taxon>Eukaryota</taxon>
        <taxon>Viridiplantae</taxon>
        <taxon>Streptophyta</taxon>
        <taxon>Embryophyta</taxon>
        <taxon>Tracheophyta</taxon>
        <taxon>Spermatophyta</taxon>
        <taxon>Magnoliopsida</taxon>
        <taxon>eudicotyledons</taxon>
        <taxon>Gunneridae</taxon>
        <taxon>Pentapetalae</taxon>
        <taxon>rosids</taxon>
        <taxon>fabids</taxon>
        <taxon>Rosales</taxon>
        <taxon>Rhamnaceae</taxon>
        <taxon>rhamnoid group</taxon>
        <taxon>Rhamneae</taxon>
        <taxon>Rhamnella</taxon>
    </lineage>
</organism>
<protein>
    <recommendedName>
        <fullName evidence="4">Non-haem dioxygenase N-terminal domain-containing protein</fullName>
    </recommendedName>
</protein>
<dbReference type="PANTHER" id="PTHR34945">
    <property type="entry name" value="2-OXOGLUTARATE (2OG) AND FE(II)-DEPENDENT OXYGENASE SUPERFAMILY PROTEIN"/>
    <property type="match status" value="1"/>
</dbReference>
<proteinExistence type="predicted"/>
<dbReference type="AlphaFoldDB" id="A0A8K0H8N6"/>
<sequence length="251" mass="27714">MATMRTRSRITKFAPPPPPIPTAKGSRSASNEILTQFLEKSVHIPDLTLPASHFTETASHQHTPAYVDLRSLASGATGSIDRLLGSAKEFGAFVITGHGISIDELQSLVEEAESAKSEMVWVRSGNERTESLQRVIGIESYRGFSGNMEKVADKLDAIAELLGGVFFEDAEKTTALSLYRYNHENAMELNTHLHNNETKVKLFDHALSLHLPFEPCEIRIRSEQGLNLCFDAIPEAMVVTVGKQLEAIHFL</sequence>
<keyword evidence="3" id="KW-1185">Reference proteome</keyword>
<gene>
    <name evidence="2" type="ORF">FNV43_RR08684</name>
</gene>
<dbReference type="PANTHER" id="PTHR34945:SF4">
    <property type="entry name" value="2-OXOGLUTARATE (2OG) AND FE(II)-DEPENDENT OXYGENASE SUPERFAMILY PROTEIN"/>
    <property type="match status" value="1"/>
</dbReference>
<dbReference type="Proteomes" id="UP000796880">
    <property type="component" value="Unassembled WGS sequence"/>
</dbReference>
<evidence type="ECO:0000313" key="3">
    <source>
        <dbReference type="Proteomes" id="UP000796880"/>
    </source>
</evidence>